<dbReference type="Gene3D" id="3.60.15.10">
    <property type="entry name" value="Ribonuclease Z/Hydroxyacylglutathione hydrolase-like"/>
    <property type="match status" value="1"/>
</dbReference>
<dbReference type="UniPathway" id="UPA00619">
    <property type="reaction ID" value="UER00676"/>
</dbReference>
<keyword evidence="8" id="KW-0862">Zinc</keyword>
<dbReference type="Pfam" id="PF00753">
    <property type="entry name" value="Lactamase_B"/>
    <property type="match status" value="1"/>
</dbReference>
<dbReference type="SMART" id="SM00849">
    <property type="entry name" value="Lactamase_B"/>
    <property type="match status" value="1"/>
</dbReference>
<dbReference type="InterPro" id="IPR001279">
    <property type="entry name" value="Metallo-B-lactamas"/>
</dbReference>
<evidence type="ECO:0000256" key="7">
    <source>
        <dbReference type="ARBA" id="ARBA00022801"/>
    </source>
</evidence>
<feature type="domain" description="Metallo-beta-lactamase" evidence="10">
    <location>
        <begin position="106"/>
        <end position="269"/>
    </location>
</feature>
<dbReference type="GO" id="GO:0006310">
    <property type="term" value="P:DNA recombination"/>
    <property type="evidence" value="ECO:0007669"/>
    <property type="project" value="InterPro"/>
</dbReference>
<evidence type="ECO:0000256" key="4">
    <source>
        <dbReference type="ARBA" id="ARBA00006759"/>
    </source>
</evidence>
<comment type="cofactor">
    <cofactor evidence="2">
        <name>Zn(2+)</name>
        <dbReference type="ChEBI" id="CHEBI:29105"/>
    </cofactor>
</comment>
<sequence length="347" mass="37482">MSLQTPRILPSHLQAFHPSSGGNQRISTVRIIGTVSALHGETAVITCGNHGDVTLLLKPDSHLQMGKLVEVVGKVTELSGGQGLGINVLATIDWDSPSNFGTGTSNNYAYLVTDEPTKQSVIIDPAHPEEVTPVLKSEEAAGKVKVTSIVNTHHHWDHAGGNDGVLKSFPHLKVIGGANCQSVTKTPAHGETWKIGERINVTALHTPCHTQDSICYFLEDGNERAVFTGDTLFTGGCGRFFEGDAAQMNKALNETLASLPDDTKVYSGHEYTKSNVKFLLSISNSDAIKKLQAFAERNKQTQGILTIGDEKAYNVFMRLSDPDVLRATGKKDPIEVMATLRELKNAM</sequence>
<comment type="caution">
    <text evidence="11">The sequence shown here is derived from an EMBL/GenBank/DDBJ whole genome shotgun (WGS) entry which is preliminary data.</text>
</comment>
<dbReference type="eggNOG" id="KOG0813">
    <property type="taxonomic scope" value="Eukaryota"/>
</dbReference>
<dbReference type="GO" id="GO:0031981">
    <property type="term" value="C:nuclear lumen"/>
    <property type="evidence" value="ECO:0007669"/>
    <property type="project" value="UniProtKB-ARBA"/>
</dbReference>
<dbReference type="SUPFAM" id="SSF56281">
    <property type="entry name" value="Metallo-hydrolase/oxidoreductase"/>
    <property type="match status" value="1"/>
</dbReference>
<dbReference type="GO" id="GO:0003677">
    <property type="term" value="F:DNA binding"/>
    <property type="evidence" value="ECO:0007669"/>
    <property type="project" value="InterPro"/>
</dbReference>
<dbReference type="CDD" id="cd07723">
    <property type="entry name" value="hydroxyacylglutathione_hydrolase_MBL-fold"/>
    <property type="match status" value="1"/>
</dbReference>
<accession>A0A093VML5</accession>
<keyword evidence="7 11" id="KW-0378">Hydrolase</keyword>
<reference evidence="11" key="1">
    <citation type="journal article" date="2014" name="PLoS Genet.">
        <title>Signature Gene Expression Reveals Novel Clues to the Molecular Mechanisms of Dimorphic Transition in Penicillium marneffei.</title>
        <authorList>
            <person name="Yang E."/>
            <person name="Wang G."/>
            <person name="Cai J."/>
            <person name="Woo P.C."/>
            <person name="Lau S.K."/>
            <person name="Yuen K.-Y."/>
            <person name="Chow W.-N."/>
            <person name="Lin X."/>
        </authorList>
    </citation>
    <scope>NUCLEOTIDE SEQUENCE [LARGE SCALE GENOMIC DNA]</scope>
    <source>
        <strain evidence="11">PM1</strain>
    </source>
</reference>
<evidence type="ECO:0000256" key="2">
    <source>
        <dbReference type="ARBA" id="ARBA00001947"/>
    </source>
</evidence>
<dbReference type="AlphaFoldDB" id="A0A093VML5"/>
<evidence type="ECO:0000256" key="1">
    <source>
        <dbReference type="ARBA" id="ARBA00001623"/>
    </source>
</evidence>
<dbReference type="InterPro" id="IPR036866">
    <property type="entry name" value="RibonucZ/Hydroxyglut_hydro"/>
</dbReference>
<evidence type="ECO:0000256" key="6">
    <source>
        <dbReference type="ARBA" id="ARBA00022723"/>
    </source>
</evidence>
<dbReference type="InterPro" id="IPR035680">
    <property type="entry name" value="Clx_II_MBL"/>
</dbReference>
<dbReference type="HOGENOM" id="CLU_030571_4_0_1"/>
<dbReference type="SUPFAM" id="SSF50249">
    <property type="entry name" value="Nucleic acid-binding proteins"/>
    <property type="match status" value="1"/>
</dbReference>
<comment type="similarity">
    <text evidence="4">Belongs to the metallo-beta-lactamase superfamily. Glyoxalase II family.</text>
</comment>
<gene>
    <name evidence="11" type="ORF">GQ26_0050830</name>
</gene>
<dbReference type="EMBL" id="JPOX01000005">
    <property type="protein sequence ID" value="KFX51239.1"/>
    <property type="molecule type" value="Genomic_DNA"/>
</dbReference>
<comment type="pathway">
    <text evidence="3">Secondary metabolite metabolism; methylglyoxal degradation; (R)-lactate from methylglyoxal: step 2/2.</text>
</comment>
<keyword evidence="6" id="KW-0479">Metal-binding</keyword>
<dbReference type="Pfam" id="PF16123">
    <property type="entry name" value="HAGH_C"/>
    <property type="match status" value="1"/>
</dbReference>
<comment type="catalytic activity">
    <reaction evidence="1">
        <text>an S-(2-hydroxyacyl)glutathione + H2O = a 2-hydroxy carboxylate + glutathione + H(+)</text>
        <dbReference type="Rhea" id="RHEA:21864"/>
        <dbReference type="ChEBI" id="CHEBI:15377"/>
        <dbReference type="ChEBI" id="CHEBI:15378"/>
        <dbReference type="ChEBI" id="CHEBI:57925"/>
        <dbReference type="ChEBI" id="CHEBI:58896"/>
        <dbReference type="ChEBI" id="CHEBI:71261"/>
        <dbReference type="EC" id="3.1.2.6"/>
    </reaction>
</comment>
<dbReference type="GO" id="GO:0046872">
    <property type="term" value="F:metal ion binding"/>
    <property type="evidence" value="ECO:0007669"/>
    <property type="project" value="UniProtKB-KW"/>
</dbReference>
<dbReference type="InterPro" id="IPR012340">
    <property type="entry name" value="NA-bd_OB-fold"/>
</dbReference>
<evidence type="ECO:0000313" key="11">
    <source>
        <dbReference type="EMBL" id="KFX51239.1"/>
    </source>
</evidence>
<dbReference type="PANTHER" id="PTHR11935:SF94">
    <property type="entry name" value="TENZING NORGAY, ISOFORM C"/>
    <property type="match status" value="1"/>
</dbReference>
<evidence type="ECO:0000256" key="5">
    <source>
        <dbReference type="ARBA" id="ARBA00011917"/>
    </source>
</evidence>
<dbReference type="GO" id="GO:0006281">
    <property type="term" value="P:DNA repair"/>
    <property type="evidence" value="ECO:0007669"/>
    <property type="project" value="InterPro"/>
</dbReference>
<evidence type="ECO:0000259" key="10">
    <source>
        <dbReference type="SMART" id="SM00849"/>
    </source>
</evidence>
<evidence type="ECO:0000256" key="8">
    <source>
        <dbReference type="ARBA" id="ARBA00022833"/>
    </source>
</evidence>
<proteinExistence type="inferred from homology"/>
<dbReference type="InterPro" id="IPR032282">
    <property type="entry name" value="HAGH_C"/>
</dbReference>
<protein>
    <recommendedName>
        <fullName evidence="5">hydroxyacylglutathione hydrolase</fullName>
        <ecNumber evidence="5">3.1.2.6</ecNumber>
    </recommendedName>
    <alternativeName>
        <fullName evidence="9">Glyoxalase II</fullName>
    </alternativeName>
</protein>
<evidence type="ECO:0000256" key="3">
    <source>
        <dbReference type="ARBA" id="ARBA00004963"/>
    </source>
</evidence>
<dbReference type="GO" id="GO:0006260">
    <property type="term" value="P:DNA replication"/>
    <property type="evidence" value="ECO:0007669"/>
    <property type="project" value="InterPro"/>
</dbReference>
<organism evidence="11">
    <name type="scientific">Talaromyces marneffei PM1</name>
    <dbReference type="NCBI Taxonomy" id="1077442"/>
    <lineage>
        <taxon>Eukaryota</taxon>
        <taxon>Fungi</taxon>
        <taxon>Dikarya</taxon>
        <taxon>Ascomycota</taxon>
        <taxon>Pezizomycotina</taxon>
        <taxon>Eurotiomycetes</taxon>
        <taxon>Eurotiomycetidae</taxon>
        <taxon>Eurotiales</taxon>
        <taxon>Trichocomaceae</taxon>
        <taxon>Talaromyces</taxon>
        <taxon>Talaromyces sect. Talaromyces</taxon>
    </lineage>
</organism>
<dbReference type="EC" id="3.1.2.6" evidence="5"/>
<dbReference type="PANTHER" id="PTHR11935">
    <property type="entry name" value="BETA LACTAMASE DOMAIN"/>
    <property type="match status" value="1"/>
</dbReference>
<evidence type="ECO:0000256" key="9">
    <source>
        <dbReference type="ARBA" id="ARBA00031044"/>
    </source>
</evidence>
<name>A0A093VML5_TALMA</name>
<dbReference type="GO" id="GO:0004416">
    <property type="term" value="F:hydroxyacylglutathione hydrolase activity"/>
    <property type="evidence" value="ECO:0007669"/>
    <property type="project" value="UniProtKB-EC"/>
</dbReference>